<evidence type="ECO:0000313" key="6">
    <source>
        <dbReference type="Proteomes" id="UP000014285"/>
    </source>
</evidence>
<dbReference type="GO" id="GO:0003677">
    <property type="term" value="F:DNA binding"/>
    <property type="evidence" value="ECO:0007669"/>
    <property type="project" value="UniProtKB-KW"/>
</dbReference>
<dbReference type="InterPro" id="IPR018356">
    <property type="entry name" value="Tscrpt_reg_HTH_DeoR_CS"/>
</dbReference>
<dbReference type="Proteomes" id="UP000014285">
    <property type="component" value="Unassembled WGS sequence"/>
</dbReference>
<feature type="domain" description="HTH deoR-type" evidence="4">
    <location>
        <begin position="3"/>
        <end position="58"/>
    </location>
</feature>
<evidence type="ECO:0000259" key="4">
    <source>
        <dbReference type="PROSITE" id="PS51000"/>
    </source>
</evidence>
<keyword evidence="1" id="KW-0805">Transcription regulation</keyword>
<dbReference type="Gene3D" id="1.10.10.10">
    <property type="entry name" value="Winged helix-like DNA-binding domain superfamily/Winged helix DNA-binding domain"/>
    <property type="match status" value="1"/>
</dbReference>
<dbReference type="Pfam" id="PF00455">
    <property type="entry name" value="DeoRC"/>
    <property type="match status" value="1"/>
</dbReference>
<organism evidence="5 6">
    <name type="scientific">Lacticaseibacillus paracasei subsp. tolerans Lpl14</name>
    <dbReference type="NCBI Taxonomy" id="1256229"/>
    <lineage>
        <taxon>Bacteria</taxon>
        <taxon>Bacillati</taxon>
        <taxon>Bacillota</taxon>
        <taxon>Bacilli</taxon>
        <taxon>Lactobacillales</taxon>
        <taxon>Lactobacillaceae</taxon>
        <taxon>Lacticaseibacillus</taxon>
    </lineage>
</organism>
<evidence type="ECO:0000256" key="1">
    <source>
        <dbReference type="ARBA" id="ARBA00023015"/>
    </source>
</evidence>
<name>A0A829GZ74_LACPA</name>
<evidence type="ECO:0000313" key="5">
    <source>
        <dbReference type="EMBL" id="EPC66640.1"/>
    </source>
</evidence>
<accession>A0A829GZ74</accession>
<evidence type="ECO:0000256" key="2">
    <source>
        <dbReference type="ARBA" id="ARBA00023125"/>
    </source>
</evidence>
<dbReference type="InterPro" id="IPR050313">
    <property type="entry name" value="Carb_Metab_HTH_regulators"/>
</dbReference>
<dbReference type="InterPro" id="IPR036388">
    <property type="entry name" value="WH-like_DNA-bd_sf"/>
</dbReference>
<keyword evidence="3" id="KW-0804">Transcription</keyword>
<protein>
    <submittedName>
        <fullName evidence="5">Transcription regulator</fullName>
    </submittedName>
</protein>
<dbReference type="Gene3D" id="3.40.50.1360">
    <property type="match status" value="1"/>
</dbReference>
<dbReference type="InterPro" id="IPR037171">
    <property type="entry name" value="NagB/RpiA_transferase-like"/>
</dbReference>
<sequence>MEIDERRHSILNEVNQNRNVKISTLSKQMDVSRETIRKDIYSLAKQGLVSAVRGGAEAIVDDPTSRFDQRKAINQQAKQKMAQRALSYIKDGATIFLDSGTSSYEVAEALKQNPRHDLSIITSSTFVAQTLLVMQSIQIVLLGGVVRRDEGSVSGPIALQAIDSIYADVGFFGCGGINDVSGITHRYLEESQTAKAMKQHCRTSIVLADHSKFGASSLVSMFKLDDVDFIISDPGINRDLARQMGVDNLVI</sequence>
<dbReference type="SUPFAM" id="SSF100950">
    <property type="entry name" value="NagB/RpiA/CoA transferase-like"/>
    <property type="match status" value="1"/>
</dbReference>
<dbReference type="AlphaFoldDB" id="A0A829GZ74"/>
<dbReference type="Pfam" id="PF08220">
    <property type="entry name" value="HTH_DeoR"/>
    <property type="match status" value="1"/>
</dbReference>
<dbReference type="EMBL" id="ANKB01000006">
    <property type="protein sequence ID" value="EPC66640.1"/>
    <property type="molecule type" value="Genomic_DNA"/>
</dbReference>
<dbReference type="InterPro" id="IPR001034">
    <property type="entry name" value="DeoR_HTH"/>
</dbReference>
<gene>
    <name evidence="5" type="ORF">Lpl14_02871</name>
</gene>
<dbReference type="PROSITE" id="PS00894">
    <property type="entry name" value="HTH_DEOR_1"/>
    <property type="match status" value="1"/>
</dbReference>
<dbReference type="GO" id="GO:0003700">
    <property type="term" value="F:DNA-binding transcription factor activity"/>
    <property type="evidence" value="ECO:0007669"/>
    <property type="project" value="InterPro"/>
</dbReference>
<comment type="caution">
    <text evidence="5">The sequence shown here is derived from an EMBL/GenBank/DDBJ whole genome shotgun (WGS) entry which is preliminary data.</text>
</comment>
<dbReference type="PANTHER" id="PTHR30363">
    <property type="entry name" value="HTH-TYPE TRANSCRIPTIONAL REGULATOR SRLR-RELATED"/>
    <property type="match status" value="1"/>
</dbReference>
<proteinExistence type="predicted"/>
<dbReference type="PROSITE" id="PS51000">
    <property type="entry name" value="HTH_DEOR_2"/>
    <property type="match status" value="1"/>
</dbReference>
<evidence type="ECO:0000256" key="3">
    <source>
        <dbReference type="ARBA" id="ARBA00023163"/>
    </source>
</evidence>
<keyword evidence="2" id="KW-0238">DNA-binding</keyword>
<dbReference type="RefSeq" id="WP_016372803.1">
    <property type="nucleotide sequence ID" value="NZ_ANKB01000006.1"/>
</dbReference>
<dbReference type="SMART" id="SM01134">
    <property type="entry name" value="DeoRC"/>
    <property type="match status" value="1"/>
</dbReference>
<dbReference type="SUPFAM" id="SSF46785">
    <property type="entry name" value="Winged helix' DNA-binding domain"/>
    <property type="match status" value="1"/>
</dbReference>
<dbReference type="SMART" id="SM00420">
    <property type="entry name" value="HTH_DEOR"/>
    <property type="match status" value="1"/>
</dbReference>
<reference evidence="5 6" key="1">
    <citation type="journal article" date="2013" name="PLoS ONE">
        <title>Lactobacillus paracasei comparative genomics: towards species pan-genome definition and exploitation of diversity.</title>
        <authorList>
            <person name="Smokvina T."/>
            <person name="Wels M."/>
            <person name="Polka J."/>
            <person name="Chervaux C."/>
            <person name="Brisse S."/>
            <person name="Boekhorst J."/>
            <person name="van Hylckama Vlieg J.E."/>
            <person name="Siezen R.J."/>
        </authorList>
    </citation>
    <scope>NUCLEOTIDE SEQUENCE [LARGE SCALE GENOMIC DNA]</scope>
    <source>
        <strain evidence="5 6">Lpl14</strain>
    </source>
</reference>
<dbReference type="InterPro" id="IPR014036">
    <property type="entry name" value="DeoR-like_C"/>
</dbReference>
<dbReference type="InterPro" id="IPR036390">
    <property type="entry name" value="WH_DNA-bd_sf"/>
</dbReference>
<dbReference type="PANTHER" id="PTHR30363:SF44">
    <property type="entry name" value="AGA OPERON TRANSCRIPTIONAL REPRESSOR-RELATED"/>
    <property type="match status" value="1"/>
</dbReference>